<organism evidence="2 3">
    <name type="scientific">Toxoplasma gondii GAB2-2007-GAL-DOM2</name>
    <dbReference type="NCBI Taxonomy" id="1130820"/>
    <lineage>
        <taxon>Eukaryota</taxon>
        <taxon>Sar</taxon>
        <taxon>Alveolata</taxon>
        <taxon>Apicomplexa</taxon>
        <taxon>Conoidasida</taxon>
        <taxon>Coccidia</taxon>
        <taxon>Eucoccidiorida</taxon>
        <taxon>Eimeriorina</taxon>
        <taxon>Sarcocystidae</taxon>
        <taxon>Toxoplasma</taxon>
    </lineage>
</organism>
<feature type="compositionally biased region" description="Basic and acidic residues" evidence="1">
    <location>
        <begin position="164"/>
        <end position="196"/>
    </location>
</feature>
<dbReference type="EMBL" id="AHZU02000723">
    <property type="protein sequence ID" value="KFG41024.1"/>
    <property type="molecule type" value="Genomic_DNA"/>
</dbReference>
<feature type="compositionally biased region" description="Basic and acidic residues" evidence="1">
    <location>
        <begin position="446"/>
        <end position="468"/>
    </location>
</feature>
<feature type="compositionally biased region" description="Basic and acidic residues" evidence="1">
    <location>
        <begin position="279"/>
        <end position="292"/>
    </location>
</feature>
<reference evidence="2 3" key="1">
    <citation type="submission" date="2014-02" db="EMBL/GenBank/DDBJ databases">
        <authorList>
            <person name="Sibley D."/>
            <person name="Venepally P."/>
            <person name="Karamycheva S."/>
            <person name="Hadjithomas M."/>
            <person name="Khan A."/>
            <person name="Brunk B."/>
            <person name="Roos D."/>
            <person name="Caler E."/>
            <person name="Lorenzi H."/>
        </authorList>
    </citation>
    <scope>NUCLEOTIDE SEQUENCE [LARGE SCALE GENOMIC DNA]</scope>
    <source>
        <strain evidence="2 3">GAB2-2007-GAL-DOM2</strain>
    </source>
</reference>
<feature type="compositionally biased region" description="Acidic residues" evidence="1">
    <location>
        <begin position="412"/>
        <end position="426"/>
    </location>
</feature>
<feature type="compositionally biased region" description="Basic and acidic residues" evidence="1">
    <location>
        <begin position="491"/>
        <end position="523"/>
    </location>
</feature>
<feature type="compositionally biased region" description="Polar residues" evidence="1">
    <location>
        <begin position="476"/>
        <end position="490"/>
    </location>
</feature>
<feature type="region of interest" description="Disordered" evidence="1">
    <location>
        <begin position="400"/>
        <end position="555"/>
    </location>
</feature>
<sequence>MHLHQKRTAFIHLREMDASSLCSTSARRLRGTSSYLSTTSCRETETPLSACVDCGESTASSSLAPGTSSGAFQSRSCSFESTSLCEMEADLLVARCSSFYGVEGEEKRRNTKEEAPSELDEERSGLCAKPGRCQEVLRAFPEGRKKRRDKKKGATTEVAQLQVEKPRRAILKTEYRMRERDTRSPEVRHRTSHTDTDAEEEQETKHLFQHSNSPFRGRSDEKRSELSNCRDEGNHALRPLRRKGESNSQEASLDRESRRQIESRRREKASIAHLSQLGKEGEEAEGKKDTKGRATVGKKGARSRRLTKNRVDQDEDNEEDEEDDTDADWEATLPRRQQPSRIFRASRYQALLEEAKNQTQTKKRTSCQQTRLSSFYVGMWESSEGDDDWSPERVFGREQARRLLKSKQSESSSEDEEEDSSSEATEEDGKQRGPAAGDRVVAGTVVREKRSRGERTQEHRVQADRGGNERGFPAGQKTSLGGRSRTSSESMHAENGGERARGNRQRGKEQTTLEGRAAVDGRRATGSARGKRNRSLAEEGRNTSKASVAGRGKCG</sequence>
<evidence type="ECO:0000313" key="3">
    <source>
        <dbReference type="Proteomes" id="UP000028837"/>
    </source>
</evidence>
<protein>
    <submittedName>
        <fullName evidence="2">Uncharacterized protein</fullName>
    </submittedName>
</protein>
<evidence type="ECO:0000256" key="1">
    <source>
        <dbReference type="SAM" id="MobiDB-lite"/>
    </source>
</evidence>
<dbReference type="OrthoDB" id="332574at2759"/>
<proteinExistence type="predicted"/>
<accession>A0A086K9F6</accession>
<evidence type="ECO:0000313" key="2">
    <source>
        <dbReference type="EMBL" id="KFG41024.1"/>
    </source>
</evidence>
<dbReference type="VEuPathDB" id="ToxoDB:TGDOM2_202430"/>
<name>A0A086K9F6_TOXGO</name>
<feature type="region of interest" description="Disordered" evidence="1">
    <location>
        <begin position="105"/>
        <end position="125"/>
    </location>
</feature>
<comment type="caution">
    <text evidence="2">The sequence shown here is derived from an EMBL/GenBank/DDBJ whole genome shotgun (WGS) entry which is preliminary data.</text>
</comment>
<dbReference type="AlphaFoldDB" id="A0A086K9F6"/>
<dbReference type="Proteomes" id="UP000028837">
    <property type="component" value="Unassembled WGS sequence"/>
</dbReference>
<feature type="compositionally biased region" description="Basic and acidic residues" evidence="1">
    <location>
        <begin position="105"/>
        <end position="115"/>
    </location>
</feature>
<feature type="compositionally biased region" description="Basic and acidic residues" evidence="1">
    <location>
        <begin position="217"/>
        <end position="235"/>
    </location>
</feature>
<feature type="compositionally biased region" description="Acidic residues" evidence="1">
    <location>
        <begin position="313"/>
        <end position="329"/>
    </location>
</feature>
<gene>
    <name evidence="2" type="ORF">TGDOM2_202430</name>
</gene>
<feature type="region of interest" description="Disordered" evidence="1">
    <location>
        <begin position="141"/>
        <end position="342"/>
    </location>
</feature>
<feature type="compositionally biased region" description="Basic and acidic residues" evidence="1">
    <location>
        <begin position="252"/>
        <end position="270"/>
    </location>
</feature>
<feature type="compositionally biased region" description="Basic residues" evidence="1">
    <location>
        <begin position="299"/>
        <end position="308"/>
    </location>
</feature>
<feature type="compositionally biased region" description="Basic residues" evidence="1">
    <location>
        <begin position="144"/>
        <end position="153"/>
    </location>
</feature>